<organism evidence="1 2">
    <name type="scientific">Ralstonia pickettii</name>
    <name type="common">Burkholderia pickettii</name>
    <dbReference type="NCBI Taxonomy" id="329"/>
    <lineage>
        <taxon>Bacteria</taxon>
        <taxon>Pseudomonadati</taxon>
        <taxon>Pseudomonadota</taxon>
        <taxon>Betaproteobacteria</taxon>
        <taxon>Burkholderiales</taxon>
        <taxon>Burkholderiaceae</taxon>
        <taxon>Ralstonia</taxon>
    </lineage>
</organism>
<dbReference type="Proteomes" id="UP000441032">
    <property type="component" value="Unassembled WGS sequence"/>
</dbReference>
<accession>A0A7X2HNB6</accession>
<protein>
    <submittedName>
        <fullName evidence="1">TIM barrel protein</fullName>
    </submittedName>
</protein>
<gene>
    <name evidence="1" type="ORF">GJQ57_13695</name>
</gene>
<reference evidence="1 2" key="1">
    <citation type="submission" date="2019-11" db="EMBL/GenBank/DDBJ databases">
        <title>Phenotypic characterization of an OXA-22 and OXA-60 co-producing Ralstonia pickettii clinical strain.</title>
        <authorList>
            <person name="He F."/>
        </authorList>
    </citation>
    <scope>NUCLEOTIDE SEQUENCE [LARGE SCALE GENOMIC DNA]</scope>
    <source>
        <strain evidence="1 2">PSLESD1</strain>
    </source>
</reference>
<name>A0A7X2HNB6_RALPI</name>
<dbReference type="SUPFAM" id="SSF51658">
    <property type="entry name" value="Xylose isomerase-like"/>
    <property type="match status" value="1"/>
</dbReference>
<dbReference type="AlphaFoldDB" id="A0A7X2HNB6"/>
<proteinExistence type="predicted"/>
<comment type="caution">
    <text evidence="1">The sequence shown here is derived from an EMBL/GenBank/DDBJ whole genome shotgun (WGS) entry which is preliminary data.</text>
</comment>
<dbReference type="Gene3D" id="3.20.20.150">
    <property type="entry name" value="Divalent-metal-dependent TIM barrel enzymes"/>
    <property type="match status" value="1"/>
</dbReference>
<dbReference type="InterPro" id="IPR036237">
    <property type="entry name" value="Xyl_isomerase-like_sf"/>
</dbReference>
<dbReference type="EMBL" id="WJYN01000004">
    <property type="protein sequence ID" value="MRS99699.1"/>
    <property type="molecule type" value="Genomic_DNA"/>
</dbReference>
<evidence type="ECO:0000313" key="2">
    <source>
        <dbReference type="Proteomes" id="UP000441032"/>
    </source>
</evidence>
<sequence length="248" mass="27596">MNNVCLSLACWPGLNYGRVPEILAGPHTEALFGTLSTAHVQLVPQTVGRLDEEQVDGLLAAFPAARFRLHANVRVLPRHRMADLSTFDTDRDWFAQAACISQRLGAPVYSAHAGDRRHATLAQVLDNAWRCADLFGCPVAVEGLYPDRHGTQLVSTWDEYRAVFESGVPYALDLSHLNIVAYRFGREDGLVADMLACERCIEIHVSDNDGSGDWHRVCNAPPWWFALLSHIHPHAVIFSEGNHRRPTP</sequence>
<dbReference type="RefSeq" id="WP_154207174.1">
    <property type="nucleotide sequence ID" value="NZ_WJYN01000004.1"/>
</dbReference>
<evidence type="ECO:0000313" key="1">
    <source>
        <dbReference type="EMBL" id="MRS99699.1"/>
    </source>
</evidence>